<dbReference type="Proteomes" id="UP001348817">
    <property type="component" value="Plasmid pFA13"/>
</dbReference>
<evidence type="ECO:0000313" key="1">
    <source>
        <dbReference type="EMBL" id="BDD13152.1"/>
    </source>
</evidence>
<dbReference type="EMBL" id="AP025327">
    <property type="protein sequence ID" value="BDD13152.1"/>
    <property type="molecule type" value="Genomic_DNA"/>
</dbReference>
<geneLocation type="plasmid" evidence="1 2">
    <name>pFA13</name>
</geneLocation>
<protein>
    <submittedName>
        <fullName evidence="1">Uncharacterized protein</fullName>
    </submittedName>
</protein>
<organism evidence="1 2">
    <name type="scientific">Fulvitalea axinellae</name>
    <dbReference type="NCBI Taxonomy" id="1182444"/>
    <lineage>
        <taxon>Bacteria</taxon>
        <taxon>Pseudomonadati</taxon>
        <taxon>Bacteroidota</taxon>
        <taxon>Cytophagia</taxon>
        <taxon>Cytophagales</taxon>
        <taxon>Persicobacteraceae</taxon>
        <taxon>Fulvitalea</taxon>
    </lineage>
</organism>
<reference evidence="1 2" key="1">
    <citation type="submission" date="2021-12" db="EMBL/GenBank/DDBJ databases">
        <title>Genome sequencing of bacteria with rrn-lacking chromosome and rrn-plasmid.</title>
        <authorList>
            <person name="Anda M."/>
            <person name="Iwasaki W."/>
        </authorList>
    </citation>
    <scope>NUCLEOTIDE SEQUENCE [LARGE SCALE GENOMIC DNA]</scope>
    <source>
        <strain evidence="1 2">DSM 100852</strain>
        <plasmid evidence="1 2">pFA13</plasmid>
    </source>
</reference>
<evidence type="ECO:0000313" key="2">
    <source>
        <dbReference type="Proteomes" id="UP001348817"/>
    </source>
</evidence>
<sequence length="160" mass="17617">MGTFGPGIDMASGFSMKVAKPVDQDRDQVATFDDLLTLPKCFLGIEVKVADQEFKKYVWFQGEQNNPDNWKVASGGGAEDFHIPFQFVATNMDGEYLAEFDFSVTGSSFSEKVTEVRVYINDVKVTAFPAPVTAGQVVRVGMSSLAQDKINLVNLKCKRS</sequence>
<accession>A0AAU9CZI3</accession>
<dbReference type="RefSeq" id="WP_338396365.1">
    <property type="nucleotide sequence ID" value="NZ_AP025327.1"/>
</dbReference>
<keyword evidence="1" id="KW-0614">Plasmid</keyword>
<gene>
    <name evidence="1" type="ORF">FUAX_55840</name>
</gene>
<dbReference type="KEGG" id="fax:FUAX_55840"/>
<proteinExistence type="predicted"/>
<dbReference type="AlphaFoldDB" id="A0AAU9CZI3"/>
<name>A0AAU9CZI3_9BACT</name>
<keyword evidence="2" id="KW-1185">Reference proteome</keyword>